<evidence type="ECO:0000256" key="1">
    <source>
        <dbReference type="ARBA" id="ARBA00022729"/>
    </source>
</evidence>
<dbReference type="PATRIC" id="fig|1813736.3.peg.687"/>
<dbReference type="SUPFAM" id="SSF103088">
    <property type="entry name" value="OmpA-like"/>
    <property type="match status" value="1"/>
</dbReference>
<dbReference type="InterPro" id="IPR006664">
    <property type="entry name" value="OMP_bac"/>
</dbReference>
<dbReference type="STRING" id="1855912.LuPra_00654"/>
<dbReference type="PANTHER" id="PTHR30329:SF21">
    <property type="entry name" value="LIPOPROTEIN YIAD-RELATED"/>
    <property type="match status" value="1"/>
</dbReference>
<evidence type="ECO:0000259" key="9">
    <source>
        <dbReference type="PROSITE" id="PS51123"/>
    </source>
</evidence>
<proteinExistence type="inferred from homology"/>
<evidence type="ECO:0000256" key="6">
    <source>
        <dbReference type="HAMAP-Rule" id="MF_02204"/>
    </source>
</evidence>
<comment type="similarity">
    <text evidence="6">Belongs to the Pal lipoprotein family.</text>
</comment>
<dbReference type="PROSITE" id="PS51123">
    <property type="entry name" value="OMPA_2"/>
    <property type="match status" value="1"/>
</dbReference>
<dbReference type="GO" id="GO:0051301">
    <property type="term" value="P:cell division"/>
    <property type="evidence" value="ECO:0007669"/>
    <property type="project" value="InterPro"/>
</dbReference>
<feature type="compositionally biased region" description="Pro residues" evidence="7">
    <location>
        <begin position="28"/>
        <end position="55"/>
    </location>
</feature>
<keyword evidence="2 6" id="KW-0472">Membrane</keyword>
<dbReference type="PROSITE" id="PS51257">
    <property type="entry name" value="PROKAR_LIPOPROTEIN"/>
    <property type="match status" value="1"/>
</dbReference>
<protein>
    <recommendedName>
        <fullName evidence="6">Peptidoglycan-associated lipoprotein</fullName>
        <shortName evidence="6">PAL</shortName>
    </recommendedName>
</protein>
<keyword evidence="5 6" id="KW-0449">Lipoprotein</keyword>
<evidence type="ECO:0000313" key="11">
    <source>
        <dbReference type="Proteomes" id="UP000076079"/>
    </source>
</evidence>
<dbReference type="GO" id="GO:0009279">
    <property type="term" value="C:cell outer membrane"/>
    <property type="evidence" value="ECO:0007669"/>
    <property type="project" value="UniProtKB-SubCell"/>
</dbReference>
<evidence type="ECO:0000256" key="3">
    <source>
        <dbReference type="ARBA" id="ARBA00023139"/>
    </source>
</evidence>
<reference evidence="10 11" key="1">
    <citation type="journal article" date="2016" name="Genome Announc.">
        <title>First Complete Genome Sequence of a Subdivision 6 Acidobacterium Strain.</title>
        <authorList>
            <person name="Huang S."/>
            <person name="Vieira S."/>
            <person name="Bunk B."/>
            <person name="Riedel T."/>
            <person name="Sproer C."/>
            <person name="Overmann J."/>
        </authorList>
    </citation>
    <scope>NUCLEOTIDE SEQUENCE [LARGE SCALE GENOMIC DNA]</scope>
    <source>
        <strain evidence="11">DSM 100886 HEG_-6_39</strain>
    </source>
</reference>
<keyword evidence="3 6" id="KW-0564">Palmitate</keyword>
<reference evidence="11" key="2">
    <citation type="submission" date="2016-04" db="EMBL/GenBank/DDBJ databases">
        <title>First Complete Genome Sequence of a Subdivision 6 Acidobacterium.</title>
        <authorList>
            <person name="Huang S."/>
            <person name="Vieira S."/>
            <person name="Bunk B."/>
            <person name="Riedel T."/>
            <person name="Sproeer C."/>
            <person name="Overmann J."/>
        </authorList>
    </citation>
    <scope>NUCLEOTIDE SEQUENCE [LARGE SCALE GENOMIC DNA]</scope>
    <source>
        <strain evidence="11">DSM 100886 HEG_-6_39</strain>
    </source>
</reference>
<dbReference type="InterPro" id="IPR050330">
    <property type="entry name" value="Bact_OuterMem_StrucFunc"/>
</dbReference>
<comment type="subcellular location">
    <subcellularLocation>
        <location evidence="6">Cell outer membrane</location>
        <topology evidence="6">Lipid-anchor</topology>
    </subcellularLocation>
</comment>
<dbReference type="InterPro" id="IPR006665">
    <property type="entry name" value="OmpA-like"/>
</dbReference>
<evidence type="ECO:0000313" key="10">
    <source>
        <dbReference type="EMBL" id="AMY07481.1"/>
    </source>
</evidence>
<accession>A0A143PG32</accession>
<sequence length="192" mass="20692" precursor="true">MSRLRVVLPVVALCLALGVAGCAKKAPAPAPPAPSPPPATTPAPPPPPPPPPAPAAAPEAPRSLTEEELFAKKSLEELNAEKPLTDVFFKYDSATVSEEGRASIQKNLEWLRKWGNTRVLVEGHCDNRGTPEYNLALGEQRAAAVRDYLVSLGLPATRVTIVSKGEEQPFCNEDTESCWPQNRRGHFLITAK</sequence>
<evidence type="ECO:0000256" key="2">
    <source>
        <dbReference type="ARBA" id="ARBA00023136"/>
    </source>
</evidence>
<name>A0A143PG32_LUTPR</name>
<dbReference type="CDD" id="cd07185">
    <property type="entry name" value="OmpA_C-like"/>
    <property type="match status" value="1"/>
</dbReference>
<dbReference type="Gene3D" id="3.30.1330.60">
    <property type="entry name" value="OmpA-like domain"/>
    <property type="match status" value="1"/>
</dbReference>
<dbReference type="Proteomes" id="UP000076079">
    <property type="component" value="Chromosome"/>
</dbReference>
<dbReference type="Pfam" id="PF00691">
    <property type="entry name" value="OmpA"/>
    <property type="match status" value="1"/>
</dbReference>
<evidence type="ECO:0000256" key="8">
    <source>
        <dbReference type="SAM" id="SignalP"/>
    </source>
</evidence>
<gene>
    <name evidence="6" type="primary">pal</name>
    <name evidence="10" type="ORF">LuPra_00654</name>
</gene>
<dbReference type="AlphaFoldDB" id="A0A143PG32"/>
<dbReference type="RefSeq" id="WP_201792174.1">
    <property type="nucleotide sequence ID" value="NZ_CP015136.1"/>
</dbReference>
<keyword evidence="4 6" id="KW-0998">Cell outer membrane</keyword>
<keyword evidence="1 6" id="KW-0732">Signal</keyword>
<feature type="region of interest" description="Disordered" evidence="7">
    <location>
        <begin position="25"/>
        <end position="63"/>
    </location>
</feature>
<organism evidence="10 11">
    <name type="scientific">Luteitalea pratensis</name>
    <dbReference type="NCBI Taxonomy" id="1855912"/>
    <lineage>
        <taxon>Bacteria</taxon>
        <taxon>Pseudomonadati</taxon>
        <taxon>Acidobacteriota</taxon>
        <taxon>Vicinamibacteria</taxon>
        <taxon>Vicinamibacterales</taxon>
        <taxon>Vicinamibacteraceae</taxon>
        <taxon>Luteitalea</taxon>
    </lineage>
</organism>
<evidence type="ECO:0000256" key="7">
    <source>
        <dbReference type="SAM" id="MobiDB-lite"/>
    </source>
</evidence>
<evidence type="ECO:0000256" key="4">
    <source>
        <dbReference type="ARBA" id="ARBA00023237"/>
    </source>
</evidence>
<keyword evidence="11" id="KW-1185">Reference proteome</keyword>
<dbReference type="EMBL" id="CP015136">
    <property type="protein sequence ID" value="AMY07481.1"/>
    <property type="molecule type" value="Genomic_DNA"/>
</dbReference>
<dbReference type="InterPro" id="IPR036737">
    <property type="entry name" value="OmpA-like_sf"/>
</dbReference>
<dbReference type="InterPro" id="IPR039001">
    <property type="entry name" value="Pal"/>
</dbReference>
<evidence type="ECO:0000256" key="5">
    <source>
        <dbReference type="ARBA" id="ARBA00023288"/>
    </source>
</evidence>
<dbReference type="PANTHER" id="PTHR30329">
    <property type="entry name" value="STATOR ELEMENT OF FLAGELLAR MOTOR COMPLEX"/>
    <property type="match status" value="1"/>
</dbReference>
<feature type="signal peptide" evidence="8">
    <location>
        <begin position="1"/>
        <end position="25"/>
    </location>
</feature>
<dbReference type="KEGG" id="abac:LuPra_00654"/>
<feature type="domain" description="OmpA-like" evidence="9">
    <location>
        <begin position="76"/>
        <end position="192"/>
    </location>
</feature>
<feature type="chain" id="PRO_5007511254" description="Peptidoglycan-associated lipoprotein" evidence="8">
    <location>
        <begin position="26"/>
        <end position="192"/>
    </location>
</feature>
<dbReference type="PRINTS" id="PR01021">
    <property type="entry name" value="OMPADOMAIN"/>
</dbReference>
<dbReference type="HAMAP" id="MF_02204">
    <property type="entry name" value="Pal"/>
    <property type="match status" value="1"/>
</dbReference>